<organism evidence="3 4">
    <name type="scientific">Mucuna pruriens</name>
    <name type="common">Velvet bean</name>
    <name type="synonym">Dolichos pruriens</name>
    <dbReference type="NCBI Taxonomy" id="157652"/>
    <lineage>
        <taxon>Eukaryota</taxon>
        <taxon>Viridiplantae</taxon>
        <taxon>Streptophyta</taxon>
        <taxon>Embryophyta</taxon>
        <taxon>Tracheophyta</taxon>
        <taxon>Spermatophyta</taxon>
        <taxon>Magnoliopsida</taxon>
        <taxon>eudicotyledons</taxon>
        <taxon>Gunneridae</taxon>
        <taxon>Pentapetalae</taxon>
        <taxon>rosids</taxon>
        <taxon>fabids</taxon>
        <taxon>Fabales</taxon>
        <taxon>Fabaceae</taxon>
        <taxon>Papilionoideae</taxon>
        <taxon>50 kb inversion clade</taxon>
        <taxon>NPAAA clade</taxon>
        <taxon>indigoferoid/millettioid clade</taxon>
        <taxon>Phaseoleae</taxon>
        <taxon>Mucuna</taxon>
    </lineage>
</organism>
<name>A0A371H153_MUCPR</name>
<sequence>MNFPSFNLAIASNKLSSPKIMEYFTRNCSLNCTHVPLIITRSLVIAISKSSNLKLIHSSITMANTILKLTTILILLISLTLHNSHFVSSTDIDQDHDINEEEDEEYVLDTPLPHLGPRSRFLATIIKKGRQCNRETNNICNGVRANKGRDLLFCCKKHCRNVLSDKNNCRVCGHKCKQGERCCNGVCTNVLSNSRHCGKCNNKCSSGDSCGKGLYGSVELSKYTTHIAG</sequence>
<dbReference type="OrthoDB" id="2013942at2759"/>
<dbReference type="Proteomes" id="UP000257109">
    <property type="component" value="Unassembled WGS sequence"/>
</dbReference>
<dbReference type="STRING" id="157652.A0A371H153"/>
<dbReference type="EMBL" id="QJKJ01003857">
    <property type="protein sequence ID" value="RDX96544.1"/>
    <property type="molecule type" value="Genomic_DNA"/>
</dbReference>
<protein>
    <submittedName>
        <fullName evidence="3">Protein GRIM REAPER</fullName>
    </submittedName>
</protein>
<evidence type="ECO:0000256" key="2">
    <source>
        <dbReference type="ARBA" id="ARBA00022729"/>
    </source>
</evidence>
<dbReference type="PANTHER" id="PTHR33227:SF56">
    <property type="entry name" value="STIGMA-SPECIFIC PROTEIN STIG1-RELATED"/>
    <property type="match status" value="1"/>
</dbReference>
<evidence type="ECO:0000313" key="4">
    <source>
        <dbReference type="Proteomes" id="UP000257109"/>
    </source>
</evidence>
<dbReference type="Pfam" id="PF04885">
    <property type="entry name" value="Stig1"/>
    <property type="match status" value="1"/>
</dbReference>
<dbReference type="AlphaFoldDB" id="A0A371H153"/>
<comment type="similarity">
    <text evidence="1">Belongs to the STIG1 family.</text>
</comment>
<gene>
    <name evidence="3" type="primary">GRI</name>
    <name evidence="3" type="ORF">CR513_20777</name>
</gene>
<accession>A0A371H153</accession>
<keyword evidence="2" id="KW-0732">Signal</keyword>
<evidence type="ECO:0000256" key="1">
    <source>
        <dbReference type="ARBA" id="ARBA00006010"/>
    </source>
</evidence>
<dbReference type="InterPro" id="IPR006969">
    <property type="entry name" value="Stig-like"/>
</dbReference>
<dbReference type="PANTHER" id="PTHR33227">
    <property type="entry name" value="STIGMA-SPECIFIC STIG1-LIKE PROTEIN 3"/>
    <property type="match status" value="1"/>
</dbReference>
<evidence type="ECO:0000313" key="3">
    <source>
        <dbReference type="EMBL" id="RDX96544.1"/>
    </source>
</evidence>
<feature type="non-terminal residue" evidence="3">
    <location>
        <position position="1"/>
    </location>
</feature>
<comment type="caution">
    <text evidence="3">The sequence shown here is derived from an EMBL/GenBank/DDBJ whole genome shotgun (WGS) entry which is preliminary data.</text>
</comment>
<reference evidence="3" key="1">
    <citation type="submission" date="2018-05" db="EMBL/GenBank/DDBJ databases">
        <title>Draft genome of Mucuna pruriens seed.</title>
        <authorList>
            <person name="Nnadi N.E."/>
            <person name="Vos R."/>
            <person name="Hasami M.H."/>
            <person name="Devisetty U.K."/>
            <person name="Aguiy J.C."/>
        </authorList>
    </citation>
    <scope>NUCLEOTIDE SEQUENCE [LARGE SCALE GENOMIC DNA]</scope>
    <source>
        <strain evidence="3">JCA_2017</strain>
    </source>
</reference>
<keyword evidence="4" id="KW-1185">Reference proteome</keyword>
<proteinExistence type="inferred from homology"/>